<evidence type="ECO:0000256" key="1">
    <source>
        <dbReference type="ARBA" id="ARBA00004453"/>
    </source>
</evidence>
<name>A0AAD1CA71_STRIT</name>
<sequence>MLFYRNMEKYQYITLNDIQTNPYQPRKEFSEEKITELANSIKEHGIIQPIIVRKSPIIGYELLAGERRFRAAKLAGLTNIPAIIKELTDDEMIKQAIIENLQREDLNPIEEAQSYQYLIDKGLTHKEIALTMGKSRPYITNSVRLLNLPSNIIEAVKEGNISQGHARLLINLSEKEQNHWFEKILSQELSVRKLEKQLHPKRTKTITKDKNQLFIKEEEERLKRIFGTDISLRFSKQSQSGKICIHFSNQEEYQRIIDSFT</sequence>
<feature type="domain" description="ParB-like N-terminal" evidence="5">
    <location>
        <begin position="11"/>
        <end position="101"/>
    </location>
</feature>
<dbReference type="PANTHER" id="PTHR33375">
    <property type="entry name" value="CHROMOSOME-PARTITIONING PROTEIN PARB-RELATED"/>
    <property type="match status" value="1"/>
</dbReference>
<dbReference type="CDD" id="cd16393">
    <property type="entry name" value="SPO0J_N"/>
    <property type="match status" value="1"/>
</dbReference>
<reference evidence="6 7" key="1">
    <citation type="journal article" date="2017" name="Infect. Immun.">
        <title>Characterization of the Pathogenicity of Streptococcus intermedius TYG1620 Isolated from a Human Brain Abscess Based on the Complete Genome Sequence with Transcriptome Analysis and Transposon Mutagenesis in a Murine Subcutaneous Abscess Model.</title>
        <authorList>
            <person name="Hasegawa N."/>
            <person name="Sekizuka T."/>
            <person name="Sugi Y."/>
            <person name="Kawakami N."/>
            <person name="Ogasawara Y."/>
            <person name="Kato K."/>
            <person name="Yamashita A."/>
            <person name="Takeuchi F."/>
            <person name="Kuroda M."/>
        </authorList>
    </citation>
    <scope>NUCLEOTIDE SEQUENCE [LARGE SCALE GENOMIC DNA]</scope>
    <source>
        <strain evidence="6 7">TYG1620</strain>
    </source>
</reference>
<dbReference type="SUPFAM" id="SSF109709">
    <property type="entry name" value="KorB DNA-binding domain-like"/>
    <property type="match status" value="1"/>
</dbReference>
<proteinExistence type="inferred from homology"/>
<dbReference type="GO" id="GO:0005694">
    <property type="term" value="C:chromosome"/>
    <property type="evidence" value="ECO:0007669"/>
    <property type="project" value="TreeGrafter"/>
</dbReference>
<evidence type="ECO:0000313" key="7">
    <source>
        <dbReference type="Proteomes" id="UP000217792"/>
    </source>
</evidence>
<evidence type="ECO:0000259" key="5">
    <source>
        <dbReference type="SMART" id="SM00470"/>
    </source>
</evidence>
<gene>
    <name evidence="6" type="ORF">SITYG_20200</name>
</gene>
<dbReference type="InterPro" id="IPR036086">
    <property type="entry name" value="ParB/Sulfiredoxin_sf"/>
</dbReference>
<dbReference type="NCBIfam" id="TIGR00180">
    <property type="entry name" value="parB_part"/>
    <property type="match status" value="1"/>
</dbReference>
<protein>
    <recommendedName>
        <fullName evidence="5">ParB-like N-terminal domain-containing protein</fullName>
    </recommendedName>
</protein>
<evidence type="ECO:0000256" key="4">
    <source>
        <dbReference type="ARBA" id="ARBA00023125"/>
    </source>
</evidence>
<accession>A0AAD1CA71</accession>
<dbReference type="Proteomes" id="UP000217792">
    <property type="component" value="Chromosome"/>
</dbReference>
<dbReference type="GO" id="GO:0009295">
    <property type="term" value="C:nucleoid"/>
    <property type="evidence" value="ECO:0007669"/>
    <property type="project" value="UniProtKB-SubCell"/>
</dbReference>
<evidence type="ECO:0000313" key="6">
    <source>
        <dbReference type="EMBL" id="BAW17994.1"/>
    </source>
</evidence>
<dbReference type="EMBL" id="AP014880">
    <property type="protein sequence ID" value="BAW17994.1"/>
    <property type="molecule type" value="Genomic_DNA"/>
</dbReference>
<dbReference type="InterPro" id="IPR004437">
    <property type="entry name" value="ParB/RepB/Spo0J"/>
</dbReference>
<dbReference type="Pfam" id="PF17762">
    <property type="entry name" value="HTH_ParB"/>
    <property type="match status" value="1"/>
</dbReference>
<dbReference type="FunFam" id="3.90.1530.30:FF:000001">
    <property type="entry name" value="Chromosome partitioning protein ParB"/>
    <property type="match status" value="1"/>
</dbReference>
<comment type="subcellular location">
    <subcellularLocation>
        <location evidence="1">Cytoplasm</location>
        <location evidence="1">Nucleoid</location>
    </subcellularLocation>
</comment>
<dbReference type="SMART" id="SM00470">
    <property type="entry name" value="ParB"/>
    <property type="match status" value="1"/>
</dbReference>
<dbReference type="Gene3D" id="1.10.10.2830">
    <property type="match status" value="1"/>
</dbReference>
<dbReference type="GO" id="GO:0007059">
    <property type="term" value="P:chromosome segregation"/>
    <property type="evidence" value="ECO:0007669"/>
    <property type="project" value="UniProtKB-KW"/>
</dbReference>
<dbReference type="InterPro" id="IPR041468">
    <property type="entry name" value="HTH_ParB/Spo0J"/>
</dbReference>
<dbReference type="Gene3D" id="3.90.1530.30">
    <property type="match status" value="1"/>
</dbReference>
<comment type="similarity">
    <text evidence="2">Belongs to the ParB family.</text>
</comment>
<dbReference type="SUPFAM" id="SSF110849">
    <property type="entry name" value="ParB/Sulfiredoxin"/>
    <property type="match status" value="1"/>
</dbReference>
<dbReference type="Pfam" id="PF02195">
    <property type="entry name" value="ParB_N"/>
    <property type="match status" value="1"/>
</dbReference>
<dbReference type="InterPro" id="IPR050336">
    <property type="entry name" value="Chromosome_partition/occlusion"/>
</dbReference>
<keyword evidence="4" id="KW-0238">DNA-binding</keyword>
<dbReference type="PANTHER" id="PTHR33375:SF1">
    <property type="entry name" value="CHROMOSOME-PARTITIONING PROTEIN PARB-RELATED"/>
    <property type="match status" value="1"/>
</dbReference>
<dbReference type="GO" id="GO:0003677">
    <property type="term" value="F:DNA binding"/>
    <property type="evidence" value="ECO:0007669"/>
    <property type="project" value="UniProtKB-KW"/>
</dbReference>
<evidence type="ECO:0000256" key="3">
    <source>
        <dbReference type="ARBA" id="ARBA00022829"/>
    </source>
</evidence>
<organism evidence="6 7">
    <name type="scientific">Streptococcus intermedius</name>
    <dbReference type="NCBI Taxonomy" id="1338"/>
    <lineage>
        <taxon>Bacteria</taxon>
        <taxon>Bacillati</taxon>
        <taxon>Bacillota</taxon>
        <taxon>Bacilli</taxon>
        <taxon>Lactobacillales</taxon>
        <taxon>Streptococcaceae</taxon>
        <taxon>Streptococcus</taxon>
        <taxon>Streptococcus anginosus group</taxon>
    </lineage>
</organism>
<dbReference type="GO" id="GO:0045881">
    <property type="term" value="P:positive regulation of sporulation resulting in formation of a cellular spore"/>
    <property type="evidence" value="ECO:0007669"/>
    <property type="project" value="TreeGrafter"/>
</dbReference>
<keyword evidence="3" id="KW-0159">Chromosome partition</keyword>
<dbReference type="AlphaFoldDB" id="A0AAD1CA71"/>
<dbReference type="FunFam" id="1.10.10.2830:FF:000001">
    <property type="entry name" value="Chromosome partitioning protein ParB"/>
    <property type="match status" value="1"/>
</dbReference>
<dbReference type="InterPro" id="IPR003115">
    <property type="entry name" value="ParB_N"/>
</dbReference>
<evidence type="ECO:0000256" key="2">
    <source>
        <dbReference type="ARBA" id="ARBA00006295"/>
    </source>
</evidence>